<organism evidence="1 2">
    <name type="scientific">Mucilaginibacter dorajii</name>
    <dbReference type="NCBI Taxonomy" id="692994"/>
    <lineage>
        <taxon>Bacteria</taxon>
        <taxon>Pseudomonadati</taxon>
        <taxon>Bacteroidota</taxon>
        <taxon>Sphingobacteriia</taxon>
        <taxon>Sphingobacteriales</taxon>
        <taxon>Sphingobacteriaceae</taxon>
        <taxon>Mucilaginibacter</taxon>
    </lineage>
</organism>
<dbReference type="RefSeq" id="WP_259089228.1">
    <property type="nucleotide sequence ID" value="NZ_BAAAZC010000029.1"/>
</dbReference>
<dbReference type="Proteomes" id="UP001500742">
    <property type="component" value="Unassembled WGS sequence"/>
</dbReference>
<protein>
    <submittedName>
        <fullName evidence="1">Uncharacterized protein</fullName>
    </submittedName>
</protein>
<keyword evidence="2" id="KW-1185">Reference proteome</keyword>
<evidence type="ECO:0000313" key="1">
    <source>
        <dbReference type="EMBL" id="GAA3985530.1"/>
    </source>
</evidence>
<gene>
    <name evidence="1" type="ORF">GCM10022210_42110</name>
</gene>
<accession>A0ABP7QPB2</accession>
<proteinExistence type="predicted"/>
<dbReference type="EMBL" id="BAAAZC010000029">
    <property type="protein sequence ID" value="GAA3985530.1"/>
    <property type="molecule type" value="Genomic_DNA"/>
</dbReference>
<sequence>MINNTYLIKEAKAWIKRKNGPDEVVRIIPDLKTNDPVVSYELYIAYENDPDYLGRILFDAKGYWIYDGEVLSIAEQEQLARFIINYVETY</sequence>
<evidence type="ECO:0000313" key="2">
    <source>
        <dbReference type="Proteomes" id="UP001500742"/>
    </source>
</evidence>
<name>A0ABP7QPB2_9SPHI</name>
<comment type="caution">
    <text evidence="1">The sequence shown here is derived from an EMBL/GenBank/DDBJ whole genome shotgun (WGS) entry which is preliminary data.</text>
</comment>
<reference evidence="2" key="1">
    <citation type="journal article" date="2019" name="Int. J. Syst. Evol. Microbiol.">
        <title>The Global Catalogue of Microorganisms (GCM) 10K type strain sequencing project: providing services to taxonomists for standard genome sequencing and annotation.</title>
        <authorList>
            <consortium name="The Broad Institute Genomics Platform"/>
            <consortium name="The Broad Institute Genome Sequencing Center for Infectious Disease"/>
            <person name="Wu L."/>
            <person name="Ma J."/>
        </authorList>
    </citation>
    <scope>NUCLEOTIDE SEQUENCE [LARGE SCALE GENOMIC DNA]</scope>
    <source>
        <strain evidence="2">JCM 16601</strain>
    </source>
</reference>